<dbReference type="Gene3D" id="3.40.630.30">
    <property type="match status" value="1"/>
</dbReference>
<name>A0AAN7HLC1_9PEZI</name>
<gene>
    <name evidence="1" type="ORF">C7999DRAFT_33920</name>
</gene>
<comment type="caution">
    <text evidence="1">The sequence shown here is derived from an EMBL/GenBank/DDBJ whole genome shotgun (WGS) entry which is preliminary data.</text>
</comment>
<dbReference type="AlphaFoldDB" id="A0AAN7HLC1"/>
<reference evidence="1" key="2">
    <citation type="submission" date="2023-05" db="EMBL/GenBank/DDBJ databases">
        <authorList>
            <consortium name="Lawrence Berkeley National Laboratory"/>
            <person name="Steindorff A."/>
            <person name="Hensen N."/>
            <person name="Bonometti L."/>
            <person name="Westerberg I."/>
            <person name="Brannstrom I.O."/>
            <person name="Guillou S."/>
            <person name="Cros-Aarteil S."/>
            <person name="Calhoun S."/>
            <person name="Haridas S."/>
            <person name="Kuo A."/>
            <person name="Mondo S."/>
            <person name="Pangilinan J."/>
            <person name="Riley R."/>
            <person name="Labutti K."/>
            <person name="Andreopoulos B."/>
            <person name="Lipzen A."/>
            <person name="Chen C."/>
            <person name="Yanf M."/>
            <person name="Daum C."/>
            <person name="Ng V."/>
            <person name="Clum A."/>
            <person name="Ohm R."/>
            <person name="Martin F."/>
            <person name="Silar P."/>
            <person name="Natvig D."/>
            <person name="Lalanne C."/>
            <person name="Gautier V."/>
            <person name="Ament-Velasquez S.L."/>
            <person name="Kruys A."/>
            <person name="Hutchinson M.I."/>
            <person name="Powell A.J."/>
            <person name="Barry K."/>
            <person name="Miller A.N."/>
            <person name="Grigoriev I.V."/>
            <person name="Debuchy R."/>
            <person name="Gladieux P."/>
            <person name="Thoren M.H."/>
            <person name="Johannesson H."/>
        </authorList>
    </citation>
    <scope>NUCLEOTIDE SEQUENCE</scope>
    <source>
        <strain evidence="1">CBS 359.72</strain>
    </source>
</reference>
<protein>
    <submittedName>
        <fullName evidence="1">Uncharacterized protein</fullName>
    </submittedName>
</protein>
<dbReference type="EMBL" id="MU857693">
    <property type="protein sequence ID" value="KAK4245705.1"/>
    <property type="molecule type" value="Genomic_DNA"/>
</dbReference>
<proteinExistence type="predicted"/>
<sequence length="97" mass="11840">MSYSIRPATYADLGAISHLYLVGFWDDQLMDILHPYRHEHQADFERFVRDMLTERWWTLGFEEQVDVLITGQGKVIGFAWWRRNWTDRRRRRESEAH</sequence>
<dbReference type="SUPFAM" id="SSF55729">
    <property type="entry name" value="Acyl-CoA N-acyltransferases (Nat)"/>
    <property type="match status" value="1"/>
</dbReference>
<dbReference type="Proteomes" id="UP001303647">
    <property type="component" value="Unassembled WGS sequence"/>
</dbReference>
<reference evidence="1" key="1">
    <citation type="journal article" date="2023" name="Mol. Phylogenet. Evol.">
        <title>Genome-scale phylogeny and comparative genomics of the fungal order Sordariales.</title>
        <authorList>
            <person name="Hensen N."/>
            <person name="Bonometti L."/>
            <person name="Westerberg I."/>
            <person name="Brannstrom I.O."/>
            <person name="Guillou S."/>
            <person name="Cros-Aarteil S."/>
            <person name="Calhoun S."/>
            <person name="Haridas S."/>
            <person name="Kuo A."/>
            <person name="Mondo S."/>
            <person name="Pangilinan J."/>
            <person name="Riley R."/>
            <person name="LaButti K."/>
            <person name="Andreopoulos B."/>
            <person name="Lipzen A."/>
            <person name="Chen C."/>
            <person name="Yan M."/>
            <person name="Daum C."/>
            <person name="Ng V."/>
            <person name="Clum A."/>
            <person name="Steindorff A."/>
            <person name="Ohm R.A."/>
            <person name="Martin F."/>
            <person name="Silar P."/>
            <person name="Natvig D.O."/>
            <person name="Lalanne C."/>
            <person name="Gautier V."/>
            <person name="Ament-Velasquez S.L."/>
            <person name="Kruys A."/>
            <person name="Hutchinson M.I."/>
            <person name="Powell A.J."/>
            <person name="Barry K."/>
            <person name="Miller A.N."/>
            <person name="Grigoriev I.V."/>
            <person name="Debuchy R."/>
            <person name="Gladieux P."/>
            <person name="Hiltunen Thoren M."/>
            <person name="Johannesson H."/>
        </authorList>
    </citation>
    <scope>NUCLEOTIDE SEQUENCE</scope>
    <source>
        <strain evidence="1">CBS 359.72</strain>
    </source>
</reference>
<organism evidence="1 2">
    <name type="scientific">Corynascus novoguineensis</name>
    <dbReference type="NCBI Taxonomy" id="1126955"/>
    <lineage>
        <taxon>Eukaryota</taxon>
        <taxon>Fungi</taxon>
        <taxon>Dikarya</taxon>
        <taxon>Ascomycota</taxon>
        <taxon>Pezizomycotina</taxon>
        <taxon>Sordariomycetes</taxon>
        <taxon>Sordariomycetidae</taxon>
        <taxon>Sordariales</taxon>
        <taxon>Chaetomiaceae</taxon>
        <taxon>Corynascus</taxon>
    </lineage>
</organism>
<dbReference type="InterPro" id="IPR016181">
    <property type="entry name" value="Acyl_CoA_acyltransferase"/>
</dbReference>
<accession>A0AAN7HLC1</accession>
<keyword evidence="2" id="KW-1185">Reference proteome</keyword>
<evidence type="ECO:0000313" key="2">
    <source>
        <dbReference type="Proteomes" id="UP001303647"/>
    </source>
</evidence>
<evidence type="ECO:0000313" key="1">
    <source>
        <dbReference type="EMBL" id="KAK4245705.1"/>
    </source>
</evidence>